<dbReference type="Proteomes" id="UP000028713">
    <property type="component" value="Unassembled WGS sequence"/>
</dbReference>
<proteinExistence type="predicted"/>
<evidence type="ECO:0000313" key="1">
    <source>
        <dbReference type="EMBL" id="KFE98933.1"/>
    </source>
</evidence>
<dbReference type="STRING" id="236814.IX39_16135"/>
<name>A0A085Z3C0_9FLAO</name>
<dbReference type="AlphaFoldDB" id="A0A085Z3C0"/>
<dbReference type="EMBL" id="JPRP01000002">
    <property type="protein sequence ID" value="KFE98933.1"/>
    <property type="molecule type" value="Genomic_DNA"/>
</dbReference>
<gene>
    <name evidence="1" type="ORF">IX39_16135</name>
</gene>
<evidence type="ECO:0000313" key="2">
    <source>
        <dbReference type="Proteomes" id="UP000028713"/>
    </source>
</evidence>
<reference evidence="1 2" key="1">
    <citation type="submission" date="2014-07" db="EMBL/GenBank/DDBJ databases">
        <title>Genome of Chryseobacterium formosense LMG 24722.</title>
        <authorList>
            <person name="Pipes S.E."/>
            <person name="Stropko S.J."/>
            <person name="Newman J.D."/>
        </authorList>
    </citation>
    <scope>NUCLEOTIDE SEQUENCE [LARGE SCALE GENOMIC DNA]</scope>
    <source>
        <strain evidence="1 2">LMG 24722</strain>
    </source>
</reference>
<keyword evidence="2" id="KW-1185">Reference proteome</keyword>
<accession>A0A085Z3C0</accession>
<sequence length="162" mass="19700">MRMKYKIFFLTFFFNVLYISSQKKDVEIKKDTLKYNVSGENFNYKRIKIKNNSKDQIVFWITKNKEIPQKYFGIKGEFSLKELLTENSLENFNTHPIIFLDFIKIIKPKEDFYLLYNNHNEPFLNIYKIKELPIDILSAINYASKNYKERFYQQNMIFLPDL</sequence>
<organism evidence="1 2">
    <name type="scientific">Chryseobacterium formosense</name>
    <dbReference type="NCBI Taxonomy" id="236814"/>
    <lineage>
        <taxon>Bacteria</taxon>
        <taxon>Pseudomonadati</taxon>
        <taxon>Bacteroidota</taxon>
        <taxon>Flavobacteriia</taxon>
        <taxon>Flavobacteriales</taxon>
        <taxon>Weeksellaceae</taxon>
        <taxon>Chryseobacterium group</taxon>
        <taxon>Chryseobacterium</taxon>
    </lineage>
</organism>
<comment type="caution">
    <text evidence="1">The sequence shown here is derived from an EMBL/GenBank/DDBJ whole genome shotgun (WGS) entry which is preliminary data.</text>
</comment>
<protein>
    <submittedName>
        <fullName evidence="1">Uncharacterized protein</fullName>
    </submittedName>
</protein>